<dbReference type="PANTHER" id="PTHR45670">
    <property type="entry name" value="E3 UBIQUITIN-PROTEIN LIGASE TRIP12"/>
    <property type="match status" value="1"/>
</dbReference>
<dbReference type="PANTHER" id="PTHR45670:SF1">
    <property type="entry name" value="E3 UBIQUITIN-PROTEIN LIGASE HECTD1"/>
    <property type="match status" value="1"/>
</dbReference>
<dbReference type="InterPro" id="IPR045322">
    <property type="entry name" value="HECTD1/TRIP12-like"/>
</dbReference>
<dbReference type="InterPro" id="IPR000569">
    <property type="entry name" value="HECT_dom"/>
</dbReference>
<accession>A0ABR2L990</accession>
<dbReference type="Gene3D" id="3.90.1750.10">
    <property type="entry name" value="Hect, E3 ligase catalytic domains"/>
    <property type="match status" value="1"/>
</dbReference>
<organism evidence="5 6">
    <name type="scientific">Tritrichomonas musculus</name>
    <dbReference type="NCBI Taxonomy" id="1915356"/>
    <lineage>
        <taxon>Eukaryota</taxon>
        <taxon>Metamonada</taxon>
        <taxon>Parabasalia</taxon>
        <taxon>Tritrichomonadida</taxon>
        <taxon>Tritrichomonadidae</taxon>
        <taxon>Tritrichomonas</taxon>
    </lineage>
</organism>
<dbReference type="Proteomes" id="UP001470230">
    <property type="component" value="Unassembled WGS sequence"/>
</dbReference>
<feature type="active site" description="Glycyl thioester intermediate" evidence="3">
    <location>
        <position position="1133"/>
    </location>
</feature>
<evidence type="ECO:0000256" key="2">
    <source>
        <dbReference type="ARBA" id="ARBA00022786"/>
    </source>
</evidence>
<protein>
    <recommendedName>
        <fullName evidence="4">HECT domain-containing protein</fullName>
    </recommendedName>
</protein>
<dbReference type="Gene3D" id="3.30.2160.10">
    <property type="entry name" value="Hect, E3 ligase catalytic domain"/>
    <property type="match status" value="1"/>
</dbReference>
<dbReference type="SUPFAM" id="SSF48371">
    <property type="entry name" value="ARM repeat"/>
    <property type="match status" value="1"/>
</dbReference>
<gene>
    <name evidence="5" type="ORF">M9Y10_002243</name>
</gene>
<keyword evidence="1" id="KW-0808">Transferase</keyword>
<reference evidence="5 6" key="1">
    <citation type="submission" date="2024-04" db="EMBL/GenBank/DDBJ databases">
        <title>Tritrichomonas musculus Genome.</title>
        <authorList>
            <person name="Alves-Ferreira E."/>
            <person name="Grigg M."/>
            <person name="Lorenzi H."/>
            <person name="Galac M."/>
        </authorList>
    </citation>
    <scope>NUCLEOTIDE SEQUENCE [LARGE SCALE GENOMIC DNA]</scope>
    <source>
        <strain evidence="5 6">EAF2021</strain>
    </source>
</reference>
<keyword evidence="6" id="KW-1185">Reference proteome</keyword>
<evidence type="ECO:0000259" key="4">
    <source>
        <dbReference type="PROSITE" id="PS50237"/>
    </source>
</evidence>
<dbReference type="InterPro" id="IPR016024">
    <property type="entry name" value="ARM-type_fold"/>
</dbReference>
<evidence type="ECO:0000256" key="3">
    <source>
        <dbReference type="PROSITE-ProRule" id="PRU00104"/>
    </source>
</evidence>
<comment type="caution">
    <text evidence="5">The sequence shown here is derived from an EMBL/GenBank/DDBJ whole genome shotgun (WGS) entry which is preliminary data.</text>
</comment>
<dbReference type="Gene3D" id="3.30.2410.10">
    <property type="entry name" value="Hect, E3 ligase catalytic domain"/>
    <property type="match status" value="1"/>
</dbReference>
<proteinExistence type="predicted"/>
<evidence type="ECO:0000256" key="1">
    <source>
        <dbReference type="ARBA" id="ARBA00022679"/>
    </source>
</evidence>
<dbReference type="PROSITE" id="PS50237">
    <property type="entry name" value="HECT"/>
    <property type="match status" value="1"/>
</dbReference>
<feature type="domain" description="HECT" evidence="4">
    <location>
        <begin position="838"/>
        <end position="1166"/>
    </location>
</feature>
<evidence type="ECO:0000313" key="6">
    <source>
        <dbReference type="Proteomes" id="UP001470230"/>
    </source>
</evidence>
<dbReference type="SUPFAM" id="SSF56204">
    <property type="entry name" value="Hect, E3 ligase catalytic domain"/>
    <property type="match status" value="1"/>
</dbReference>
<sequence length="1166" mass="135742">MTDDFNPKLNLHQLLIALKDNIGVLDYFGAKAYDSTQQKQISNLILAFDDLISYFLWHPEKITTDYKPYILRVFKMHPNDDPNIIHLLELCAKCIITALKSQVKTVIQPSDFSFSNVIEHVNSEKYSDEAIIDFLEIIFTISDKQASDIANADPHDIDKFFKYYDKFDKLSKISCLKCINNIVSHHVFARFVIFLPILLDIASDPEQSISQLAIQAFITISKEISDINTNISENFNPLEYCQKLCKFTCAYKDLRYLGIFIDSIRACIISSAYTIQTVFSIMTSFLIKVFENISETSVLRSSIRLILALMPYPDDDLIQLYPDQEFKWTNKEFISKTTFSIAKEVIPHIIRIYYTNLTLSKLCLQALCIFANTKDFQIQLPYPVIYMMHFQLSNYDYVPYILLIIKPCSNLNENLEPIVRSKLLERIMDISNINQLPKDIHIHQYCDKVIKEIQNKLYLLNTDNTKLEFENINQLIQLIKQNQLSPFDLLSSFLQAPKSSSNYVKTIKKLLDPYKNLDSIEDDARVLVDFLLKMLADIPIPLLYTDPYLRNYNQMVRDEIVILNENGNTPVKISFSSLLSKYSERKSYNENRIEQLFKNPKNNDISKIFNYDVLRHQNNYLLDILLRELSDDGTEQYRINDIIINDPDQFVLTILPQISKSAIDESENSLDTNAIPDLRKIIVEKQYRIKVDRMDEKVRPSKNNNLIPTLRLMKGGEIVQEILDILNLLYEKDQRHHINFVYEPFIKGIREQMKYLFLSLCLFSPCSQMMVNYPFLFPMSDRYYLFQLHIKEPLMAKDFYIKTINPDFIPEKRTPCAYIQFIVDRDQVFKEGILILERFAKYRAALEISFRNEDGIGKGPTREFFNLMSNEFRKKRHRLWRRDNYSSPSNEELYSFNKQGLFPNATACSRYMHALGLFIAKAIQMEQIIDIPFNPAFFDLASGREILLSDVDREYAISLNDESSPEAFKDSPFVITIEKRDFEIVKNGQEVFVTLENYPIFKKAIEDFICGKYVKKKIDAFVDGFSEVLDPMFLKMFTGKEMVQILNGNRELLTAQSLSQFIQCEDGYDNDSTQIRDLIDIVSNFDRDHQHFFIQFVTGSPFLPFGGLAALDHPLKIVKKVESEKSLPSASTCINKLKLPPYPSKEIMREKLIMAITEGRDSFDLT</sequence>
<dbReference type="Pfam" id="PF00632">
    <property type="entry name" value="HECT"/>
    <property type="match status" value="1"/>
</dbReference>
<name>A0ABR2L990_9EUKA</name>
<dbReference type="EMBL" id="JAPFFF010000001">
    <property type="protein sequence ID" value="KAK8899920.1"/>
    <property type="molecule type" value="Genomic_DNA"/>
</dbReference>
<keyword evidence="2 3" id="KW-0833">Ubl conjugation pathway</keyword>
<dbReference type="SMART" id="SM00119">
    <property type="entry name" value="HECTc"/>
    <property type="match status" value="1"/>
</dbReference>
<evidence type="ECO:0000313" key="5">
    <source>
        <dbReference type="EMBL" id="KAK8899920.1"/>
    </source>
</evidence>
<dbReference type="InterPro" id="IPR035983">
    <property type="entry name" value="Hect_E3_ubiquitin_ligase"/>
</dbReference>